<keyword evidence="5" id="KW-0808">Transferase</keyword>
<evidence type="ECO:0000256" key="11">
    <source>
        <dbReference type="ARBA" id="ARBA00077269"/>
    </source>
</evidence>
<evidence type="ECO:0000256" key="5">
    <source>
        <dbReference type="ARBA" id="ARBA00022679"/>
    </source>
</evidence>
<evidence type="ECO:0000256" key="9">
    <source>
        <dbReference type="ARBA" id="ARBA00063372"/>
    </source>
</evidence>
<dbReference type="FunFam" id="3.30.2410.10:FF:000011">
    <property type="entry name" value="Putative Ubiquitin-protein ligase E3C"/>
    <property type="match status" value="1"/>
</dbReference>
<dbReference type="Gene3D" id="3.90.1750.10">
    <property type="entry name" value="Hect, E3 ligase catalytic domains"/>
    <property type="match status" value="1"/>
</dbReference>
<dbReference type="EC" id="2.3.2.26" evidence="3"/>
<evidence type="ECO:0000256" key="3">
    <source>
        <dbReference type="ARBA" id="ARBA00012485"/>
    </source>
</evidence>
<dbReference type="AlphaFoldDB" id="A0A8K0GE85"/>
<evidence type="ECO:0000256" key="10">
    <source>
        <dbReference type="ARBA" id="ARBA00067506"/>
    </source>
</evidence>
<dbReference type="Gene3D" id="3.30.2410.10">
    <property type="entry name" value="Hect, E3 ligase catalytic domain"/>
    <property type="match status" value="1"/>
</dbReference>
<dbReference type="Pfam" id="PF00632">
    <property type="entry name" value="HECT"/>
    <property type="match status" value="1"/>
</dbReference>
<name>A0A8K0GE85_IGNLU</name>
<comment type="pathway">
    <text evidence="2">Protein modification; protein ubiquitination.</text>
</comment>
<dbReference type="PANTHER" id="PTHR45700">
    <property type="entry name" value="UBIQUITIN-PROTEIN LIGASE E3C"/>
    <property type="match status" value="1"/>
</dbReference>
<dbReference type="SUPFAM" id="SSF56204">
    <property type="entry name" value="Hect, E3 ligase catalytic domain"/>
    <property type="match status" value="1"/>
</dbReference>
<dbReference type="FunFam" id="3.90.1750.10:FF:000014">
    <property type="entry name" value="Putative Ubiquitin-protein ligase E3C"/>
    <property type="match status" value="1"/>
</dbReference>
<dbReference type="Proteomes" id="UP000801492">
    <property type="component" value="Unassembled WGS sequence"/>
</dbReference>
<evidence type="ECO:0000259" key="14">
    <source>
        <dbReference type="PROSITE" id="PS50237"/>
    </source>
</evidence>
<dbReference type="InterPro" id="IPR035983">
    <property type="entry name" value="Hect_E3_ubiquitin_ligase"/>
</dbReference>
<dbReference type="PROSITE" id="PS50096">
    <property type="entry name" value="IQ"/>
    <property type="match status" value="1"/>
</dbReference>
<evidence type="ECO:0000256" key="12">
    <source>
        <dbReference type="ARBA" id="ARBA00081642"/>
    </source>
</evidence>
<feature type="domain" description="HECT" evidence="14">
    <location>
        <begin position="636"/>
        <end position="971"/>
    </location>
</feature>
<dbReference type="EMBL" id="VTPC01003413">
    <property type="protein sequence ID" value="KAF2898572.1"/>
    <property type="molecule type" value="Genomic_DNA"/>
</dbReference>
<dbReference type="FunFam" id="3.30.2160.10:FF:000002">
    <property type="entry name" value="Putative Ubiquitin-protein ligase E3C"/>
    <property type="match status" value="1"/>
</dbReference>
<comment type="subunit">
    <text evidence="9">Interacts with 26S proteasomes. Interacts (via the HECT domain) with UBE2D1 and, less efficiently, with UBE2L3.</text>
</comment>
<evidence type="ECO:0000313" key="15">
    <source>
        <dbReference type="EMBL" id="KAF2898572.1"/>
    </source>
</evidence>
<dbReference type="InterPro" id="IPR044611">
    <property type="entry name" value="E3A/B/C-like"/>
</dbReference>
<dbReference type="PANTHER" id="PTHR45700:SF2">
    <property type="entry name" value="UBIQUITIN-PROTEIN LIGASE E3C"/>
    <property type="match status" value="1"/>
</dbReference>
<sequence length="971" mass="112848">MTNMPFKLSYSFEGDYRRKPEQNLSGASKKETRELLLHRAHEERQKRQEERLKLRSTVTIQSYIRSYLIRKRKKHEERLKFDECVNILNLKELLGKLLFFYNPKLDNKRLEYICEKLLQNHVEVLKHMDFDSSLNWSIRRILYLCLNGLSQQELARISLQCITVFTENTDSRTKLEIWPYLVNKGYFRQLRMFLDNSGEDNEHILTLIRRPFEYLPLISLPQQVELILSEFCNHFLCPRITPQVKSILIPYLQKCRTFPYNEIIKFLNKSQDFDATNSLFYCVLALEPTDYVPTKDSIQVLASLSVNLYQLLAAIVNISEDSDDEEMEVSSEQVCLQDYIHLLNHADRVKRIILYVDEYGSNEEVLMSIIQLCHNLLLTCKDSIRKFMLPFMLALKGTFLNKLWLSIKKHETSTLQMTGGSLGQWRDIHTAISVFCDMFTFYTETLTDSETSDTSGTFSDSDLYLMSDILKNMSLSLIEMAFPMCRASGIPSTPEILHLYNSCLSCVKMLYTLDLRKNFCKLGFWTRKKIHISQDLSRKNYLSKTIIPFYGLVSENEDEHLPPLSTIEQRSLAILQQLPFLIEFNTRVLLLRDLCRYSLGDSDNMRLHREFLNDSTVVIRRTHLYEDAFEKLSRENESDLRQKIRIQFINSVGLEEAGIDGGGIFKEFVNEVLRTSFDPNRGFFLLTNDNMLYPNPNVGLLIENFAEHYYFIGRLVGKAIFENILVDLPLAEFFLVKLLVERANAHYLKSLDPVLYRNLLYLRDYSGDVQDLGLDFTTISNDLGETKVVELKPNGSNIPVTNYNRLEYIHRLANLKLNTQIKRQCLAFREGLDSVVPLLWLRLFNHLELQVIIGGDTQEMDILDLRAHTSYGGEFTPDHPTVLLFWKIVQKFTGSQKKQLLKFVTSCSRPPLLGFKELNPPFCIQSSGTEDRMPTASTCLNLLKIPIIKEEEILRNKLVSAIEQQAGFELS</sequence>
<keyword evidence="4" id="KW-1017">Isopeptide bond</keyword>
<dbReference type="PROSITE" id="PS50237">
    <property type="entry name" value="HECT"/>
    <property type="match status" value="1"/>
</dbReference>
<accession>A0A8K0GE85</accession>
<dbReference type="GO" id="GO:0061630">
    <property type="term" value="F:ubiquitin protein ligase activity"/>
    <property type="evidence" value="ECO:0007669"/>
    <property type="project" value="UniProtKB-EC"/>
</dbReference>
<evidence type="ECO:0000256" key="7">
    <source>
        <dbReference type="ARBA" id="ARBA00022843"/>
    </source>
</evidence>
<protein>
    <recommendedName>
        <fullName evidence="10">Ubiquitin-protein ligase E3C</fullName>
        <ecNumber evidence="3">2.3.2.26</ecNumber>
    </recommendedName>
    <alternativeName>
        <fullName evidence="11">HECT-type ubiquitin transferase E3C</fullName>
    </alternativeName>
    <alternativeName>
        <fullName evidence="12">RTA-associated ubiquitin ligase</fullName>
    </alternativeName>
</protein>
<evidence type="ECO:0000256" key="2">
    <source>
        <dbReference type="ARBA" id="ARBA00004906"/>
    </source>
</evidence>
<dbReference type="GO" id="GO:0009966">
    <property type="term" value="P:regulation of signal transduction"/>
    <property type="evidence" value="ECO:0007669"/>
    <property type="project" value="UniProtKB-ARBA"/>
</dbReference>
<keyword evidence="16" id="KW-1185">Reference proteome</keyword>
<dbReference type="InterPro" id="IPR000569">
    <property type="entry name" value="HECT_dom"/>
</dbReference>
<dbReference type="GO" id="GO:0000209">
    <property type="term" value="P:protein polyubiquitination"/>
    <property type="evidence" value="ECO:0007669"/>
    <property type="project" value="InterPro"/>
</dbReference>
<comment type="similarity">
    <text evidence="8">Belongs to the UBE3C family.</text>
</comment>
<dbReference type="OrthoDB" id="8068875at2759"/>
<dbReference type="GO" id="GO:0006511">
    <property type="term" value="P:ubiquitin-dependent protein catabolic process"/>
    <property type="evidence" value="ECO:0007669"/>
    <property type="project" value="TreeGrafter"/>
</dbReference>
<feature type="active site" description="Glycyl thioester intermediate" evidence="13">
    <location>
        <position position="939"/>
    </location>
</feature>
<keyword evidence="7" id="KW-0832">Ubl conjugation</keyword>
<evidence type="ECO:0000256" key="1">
    <source>
        <dbReference type="ARBA" id="ARBA00000885"/>
    </source>
</evidence>
<evidence type="ECO:0000256" key="8">
    <source>
        <dbReference type="ARBA" id="ARBA00061050"/>
    </source>
</evidence>
<gene>
    <name evidence="15" type="ORF">ILUMI_07600</name>
</gene>
<organism evidence="15 16">
    <name type="scientific">Ignelater luminosus</name>
    <name type="common">Cucubano</name>
    <name type="synonym">Pyrophorus luminosus</name>
    <dbReference type="NCBI Taxonomy" id="2038154"/>
    <lineage>
        <taxon>Eukaryota</taxon>
        <taxon>Metazoa</taxon>
        <taxon>Ecdysozoa</taxon>
        <taxon>Arthropoda</taxon>
        <taxon>Hexapoda</taxon>
        <taxon>Insecta</taxon>
        <taxon>Pterygota</taxon>
        <taxon>Neoptera</taxon>
        <taxon>Endopterygota</taxon>
        <taxon>Coleoptera</taxon>
        <taxon>Polyphaga</taxon>
        <taxon>Elateriformia</taxon>
        <taxon>Elateroidea</taxon>
        <taxon>Elateridae</taxon>
        <taxon>Agrypninae</taxon>
        <taxon>Pyrophorini</taxon>
        <taxon>Ignelater</taxon>
    </lineage>
</organism>
<reference evidence="15" key="1">
    <citation type="submission" date="2019-08" db="EMBL/GenBank/DDBJ databases">
        <title>The genome of the North American firefly Photinus pyralis.</title>
        <authorList>
            <consortium name="Photinus pyralis genome working group"/>
            <person name="Fallon T.R."/>
            <person name="Sander Lower S.E."/>
            <person name="Weng J.-K."/>
        </authorList>
    </citation>
    <scope>NUCLEOTIDE SEQUENCE</scope>
    <source>
        <strain evidence="15">TRF0915ILg1</strain>
        <tissue evidence="15">Whole body</tissue>
    </source>
</reference>
<dbReference type="SMART" id="SM00119">
    <property type="entry name" value="HECTc"/>
    <property type="match status" value="1"/>
</dbReference>
<keyword evidence="6 13" id="KW-0833">Ubl conjugation pathway</keyword>
<evidence type="ECO:0000256" key="4">
    <source>
        <dbReference type="ARBA" id="ARBA00022499"/>
    </source>
</evidence>
<evidence type="ECO:0000256" key="13">
    <source>
        <dbReference type="PROSITE-ProRule" id="PRU00104"/>
    </source>
</evidence>
<dbReference type="CDD" id="cd00078">
    <property type="entry name" value="HECTc"/>
    <property type="match status" value="1"/>
</dbReference>
<evidence type="ECO:0000256" key="6">
    <source>
        <dbReference type="ARBA" id="ARBA00022786"/>
    </source>
</evidence>
<comment type="caution">
    <text evidence="15">The sequence shown here is derived from an EMBL/GenBank/DDBJ whole genome shotgun (WGS) entry which is preliminary data.</text>
</comment>
<comment type="catalytic activity">
    <reaction evidence="1">
        <text>S-ubiquitinyl-[E2 ubiquitin-conjugating enzyme]-L-cysteine + [acceptor protein]-L-lysine = [E2 ubiquitin-conjugating enzyme]-L-cysteine + N(6)-ubiquitinyl-[acceptor protein]-L-lysine.</text>
        <dbReference type="EC" id="2.3.2.26"/>
    </reaction>
</comment>
<proteinExistence type="inferred from homology"/>
<evidence type="ECO:0000313" key="16">
    <source>
        <dbReference type="Proteomes" id="UP000801492"/>
    </source>
</evidence>
<dbReference type="Gene3D" id="3.30.2160.10">
    <property type="entry name" value="Hect, E3 ligase catalytic domain"/>
    <property type="match status" value="1"/>
</dbReference>